<keyword evidence="1" id="KW-1133">Transmembrane helix</keyword>
<feature type="transmembrane region" description="Helical" evidence="1">
    <location>
        <begin position="145"/>
        <end position="165"/>
    </location>
</feature>
<evidence type="ECO:0000313" key="2">
    <source>
        <dbReference type="EMBL" id="EGR30690.1"/>
    </source>
</evidence>
<keyword evidence="1" id="KW-0812">Transmembrane</keyword>
<feature type="transmembrane region" description="Helical" evidence="1">
    <location>
        <begin position="97"/>
        <end position="118"/>
    </location>
</feature>
<feature type="transmembrane region" description="Helical" evidence="1">
    <location>
        <begin position="64"/>
        <end position="85"/>
    </location>
</feature>
<organism evidence="2 3">
    <name type="scientific">Ichthyophthirius multifiliis</name>
    <name type="common">White spot disease agent</name>
    <name type="synonym">Ich</name>
    <dbReference type="NCBI Taxonomy" id="5932"/>
    <lineage>
        <taxon>Eukaryota</taxon>
        <taxon>Sar</taxon>
        <taxon>Alveolata</taxon>
        <taxon>Ciliophora</taxon>
        <taxon>Intramacronucleata</taxon>
        <taxon>Oligohymenophorea</taxon>
        <taxon>Hymenostomatida</taxon>
        <taxon>Ophryoglenina</taxon>
        <taxon>Ichthyophthirius</taxon>
    </lineage>
</organism>
<dbReference type="GeneID" id="14906805"/>
<dbReference type="RefSeq" id="XP_004032277.1">
    <property type="nucleotide sequence ID" value="XM_004032229.1"/>
</dbReference>
<accession>G0QVS3</accession>
<proteinExistence type="predicted"/>
<dbReference type="InParanoid" id="G0QVS3"/>
<keyword evidence="3" id="KW-1185">Reference proteome</keyword>
<protein>
    <recommendedName>
        <fullName evidence="4">Transmembrane protein</fullName>
    </recommendedName>
</protein>
<feature type="transmembrane region" description="Helical" evidence="1">
    <location>
        <begin position="37"/>
        <end position="58"/>
    </location>
</feature>
<evidence type="ECO:0000313" key="3">
    <source>
        <dbReference type="Proteomes" id="UP000008983"/>
    </source>
</evidence>
<dbReference type="AlphaFoldDB" id="G0QVS3"/>
<sequence length="167" mass="19946">MLCISISLLNLSLNLYFLYQDLKTLDGQIIIRSQSHIYAIMFLVIFYEFKAIFIKLVIINYLHLAYVFSFLSKQSYSFCIYLNFLLISGKKSYQLQIIYIIMFFQINIFIITASQYYITSKNTCQFSIQKIVIVIILRESIIQNYFNFFFFCQMLILLKNVFSIYSQ</sequence>
<dbReference type="EMBL" id="GL983956">
    <property type="protein sequence ID" value="EGR30690.1"/>
    <property type="molecule type" value="Genomic_DNA"/>
</dbReference>
<keyword evidence="1" id="KW-0472">Membrane</keyword>
<dbReference type="Proteomes" id="UP000008983">
    <property type="component" value="Unassembled WGS sequence"/>
</dbReference>
<reference evidence="2 3" key="1">
    <citation type="submission" date="2011-07" db="EMBL/GenBank/DDBJ databases">
        <authorList>
            <person name="Coyne R."/>
            <person name="Brami D."/>
            <person name="Johnson J."/>
            <person name="Hostetler J."/>
            <person name="Hannick L."/>
            <person name="Clark T."/>
            <person name="Cassidy-Hanley D."/>
            <person name="Inman J."/>
        </authorList>
    </citation>
    <scope>NUCLEOTIDE SEQUENCE [LARGE SCALE GENOMIC DNA]</scope>
    <source>
        <strain evidence="2 3">G5</strain>
    </source>
</reference>
<evidence type="ECO:0000256" key="1">
    <source>
        <dbReference type="SAM" id="Phobius"/>
    </source>
</evidence>
<evidence type="ECO:0008006" key="4">
    <source>
        <dbReference type="Google" id="ProtNLM"/>
    </source>
</evidence>
<gene>
    <name evidence="2" type="ORF">IMG5_125810</name>
</gene>
<name>G0QVS3_ICHMU</name>